<dbReference type="RefSeq" id="WP_008794482.1">
    <property type="nucleotide sequence ID" value="NZ_CABKNO010000003.1"/>
</dbReference>
<proteinExistence type="predicted"/>
<gene>
    <name evidence="1" type="ORF">C4N17_08640</name>
</gene>
<evidence type="ECO:0000313" key="2">
    <source>
        <dbReference type="Proteomes" id="UP000241472"/>
    </source>
</evidence>
<name>A0AAD0HVI4_9FUSO</name>
<accession>A0AAD0HVI4</accession>
<dbReference type="EMBL" id="CP028108">
    <property type="protein sequence ID" value="AVQ25738.1"/>
    <property type="molecule type" value="Genomic_DNA"/>
</dbReference>
<evidence type="ECO:0000313" key="1">
    <source>
        <dbReference type="EMBL" id="AVQ25738.1"/>
    </source>
</evidence>
<dbReference type="Proteomes" id="UP000241472">
    <property type="component" value="Chromosome"/>
</dbReference>
<dbReference type="AlphaFoldDB" id="A0AAD0HVI4"/>
<organism evidence="1 2">
    <name type="scientific">Fusobacterium periodonticum</name>
    <dbReference type="NCBI Taxonomy" id="860"/>
    <lineage>
        <taxon>Bacteria</taxon>
        <taxon>Fusobacteriati</taxon>
        <taxon>Fusobacteriota</taxon>
        <taxon>Fusobacteriia</taxon>
        <taxon>Fusobacteriales</taxon>
        <taxon>Fusobacteriaceae</taxon>
        <taxon>Fusobacterium</taxon>
    </lineage>
</organism>
<protein>
    <submittedName>
        <fullName evidence="1">Uncharacterized protein</fullName>
    </submittedName>
</protein>
<sequence length="315" mass="36153">MNNDFIELNDVDILEVAKPLKDKMSLLLSNIKDKILLVPGFVRVVKSFIPIKTLQAVLTNEQKEKIASGILKIMSKNDGTLIANLVDPQSGKIITNIPLKEIELTPELNKAMTDFALQLQLLQISAEIKSIKKAVEEVRKGQEYDRLATAYSCQQKFLQATLIKDIKLKKETLLRIALDAEDSRNFLMLSQKANIDFIKNLPDGYWKKMLSLTTSSEIDSRMNEIREGFSTINMVSLVEALAYHELEEYGSEQQSLIYYADFIQKTYLDDSKLLKRLDSIDPSTERYWTTKVPIIETKIRKQKELYNKLELLEVK</sequence>
<reference evidence="1 2" key="1">
    <citation type="submission" date="2018-03" db="EMBL/GenBank/DDBJ databases">
        <title>Complete Fusobacterium genomes using hybrid Minion sequencing.</title>
        <authorList>
            <person name="Slade D.J."/>
            <person name="Lahmers K."/>
        </authorList>
    </citation>
    <scope>NUCLEOTIDE SEQUENCE [LARGE SCALE GENOMIC DNA]</scope>
    <source>
        <strain evidence="1 2">2_1_31</strain>
    </source>
</reference>
<dbReference type="KEGG" id="fpei:C4N17_08640"/>